<dbReference type="AlphaFoldDB" id="A0A6S6PI77"/>
<sequence length="689" mass="73134">MALMPLNLFVSHDGKSKRQHITCRYRCGDACSKPAPNTSDNEYFGDIVKQLSRRSVLHATGVTVLAVGAGSVLAACGGNDTPPAASPSETAPLEPRPGMKFAAVAPNSEDAVVIPDGYQQAVVISWGDPVLPGAPAFDVTRQSGAAQRGQFGFNNDFAALLPIEGQPDHFLLVTNFEYVTPQFMFTGYDADAPTREQFDIEIAAVGMGVVEVERTPQGLKPVMGRYNRRITADTPFTLTGPAAGTEFVTTAADPAGRTVAGTFANCAGGVTPWGTVLSGEENFHGYFGAAEGSPPPPPVVADRQDRYGVALEPSELRWETFDPRFDLVATPNEVNRFGYVVELDPWDPNSTPVKHSALGRLKHEGANIHVTGDGTVVAYTGDDERFDYLYKFVSSKKIRPGRDAAAMAHNMTILDEGTLYVAKLSSDIPAAEIDGSGKLPAKGSFSGTGTWLPLLRSGPNGQAESLVAGVTAQEAAVFTRMAADKAGATKMDRPEDVEAHPKTGKVYVALTNNDERGAPGEPAVDAANPRNDNKSGQILEITDNHAGTDFTWDLLLVCGDPAAADTYYAGFDKTKVSPISCPDNLAFDSHGNLWISTDGNALDSNDGLFAVALDGENRGETKQFLTVPVGAETCGPVVTDEFVTVCVQHPGEHDDNSIDNPLSHWPEGGNGTARPSVVAVWRNDGQIGV</sequence>
<dbReference type="InterPro" id="IPR008557">
    <property type="entry name" value="PhoX"/>
</dbReference>
<dbReference type="EMBL" id="AP023287">
    <property type="protein sequence ID" value="BCI56170.1"/>
    <property type="molecule type" value="Genomic_DNA"/>
</dbReference>
<gene>
    <name evidence="1" type="ORF">NIIDNTM18_54480</name>
</gene>
<proteinExistence type="predicted"/>
<dbReference type="PANTHER" id="PTHR35399:SF2">
    <property type="entry name" value="DUF839 DOMAIN-CONTAINING PROTEIN"/>
    <property type="match status" value="1"/>
</dbReference>
<evidence type="ECO:0000313" key="1">
    <source>
        <dbReference type="EMBL" id="BCI56170.1"/>
    </source>
</evidence>
<name>A0A6S6PI77_9MYCO</name>
<evidence type="ECO:0000313" key="2">
    <source>
        <dbReference type="Proteomes" id="UP000515734"/>
    </source>
</evidence>
<protein>
    <submittedName>
        <fullName evidence="1">Phosphatase</fullName>
    </submittedName>
</protein>
<dbReference type="Pfam" id="PF05787">
    <property type="entry name" value="PhoX"/>
    <property type="match status" value="1"/>
</dbReference>
<dbReference type="RefSeq" id="WP_185293766.1">
    <property type="nucleotide sequence ID" value="NZ_AP023287.1"/>
</dbReference>
<accession>A0A6S6PI77</accession>
<dbReference type="Proteomes" id="UP000515734">
    <property type="component" value="Chromosome"/>
</dbReference>
<dbReference type="PANTHER" id="PTHR35399">
    <property type="entry name" value="SLR8030 PROTEIN"/>
    <property type="match status" value="1"/>
</dbReference>
<dbReference type="SUPFAM" id="SSF101898">
    <property type="entry name" value="NHL repeat"/>
    <property type="match status" value="1"/>
</dbReference>
<organism evidence="1 2">
    <name type="scientific">Mycolicibacterium litorale</name>
    <dbReference type="NCBI Taxonomy" id="758802"/>
    <lineage>
        <taxon>Bacteria</taxon>
        <taxon>Bacillati</taxon>
        <taxon>Actinomycetota</taxon>
        <taxon>Actinomycetes</taxon>
        <taxon>Mycobacteriales</taxon>
        <taxon>Mycobacteriaceae</taxon>
        <taxon>Mycolicibacterium</taxon>
    </lineage>
</organism>
<reference evidence="1 2" key="1">
    <citation type="submission" date="2020-07" db="EMBL/GenBank/DDBJ databases">
        <title>Complete genome sequence of Mycolicibacterium litorale like strain isolated from cardiac implantable electronic device infection.</title>
        <authorList>
            <person name="Fukano H."/>
            <person name="Miyama H."/>
            <person name="Hoshino Y."/>
        </authorList>
    </citation>
    <scope>NUCLEOTIDE SEQUENCE [LARGE SCALE GENOMIC DNA]</scope>
    <source>
        <strain evidence="1 2">NIIDNTM18</strain>
    </source>
</reference>